<sequence length="445" mass="49462">MLNHVELSATPLLEIGIHTGGHKDLAREIAERFQNGRAQEVIDFIAECDVGTLRIVGLVRTASCIWRQDASVWRRFARMTGKRGVLWGGADDLVYRDAAFSEEMHAMGRQRMASAGTDPLALAAAREFMLSCVTLRLPYPGIARAEVVAMVDAHLALLREAGLEDDDNGHWSLLPLLECLDDPSDLIAVAGKTEHVFRQAIWAYRQRSKQYSARQRWLAWHDFFRQHPGYLDGYHDRVADPALIMRRWPHVTPQLRWKMTQTLLSAMPYSAGDDQDYFFDAVDGIIRHDEASFAGNLRKRTVRLDGGLASLIWRQQYPQLLPELFALIMCARHGLDPLSEPLNIILADEPALLLSGRDDSLPRVVAVLSAEVLRAVLPSLATLIGNGAAAELRAAVVEAAKKLDPADIAHAGWLASGNEHLRLACREILLAHPDQASASALLSRY</sequence>
<dbReference type="RefSeq" id="WP_099879144.1">
    <property type="nucleotide sequence ID" value="NZ_CP024608.1"/>
</dbReference>
<evidence type="ECO:0000313" key="1">
    <source>
        <dbReference type="EMBL" id="ATQ77192.1"/>
    </source>
</evidence>
<dbReference type="AlphaFoldDB" id="A0A2D2DQD7"/>
<dbReference type="EMBL" id="CP024608">
    <property type="protein sequence ID" value="ATQ77192.1"/>
    <property type="molecule type" value="Genomic_DNA"/>
</dbReference>
<keyword evidence="2" id="KW-1185">Reference proteome</keyword>
<accession>A0A2D2DQD7</accession>
<protein>
    <submittedName>
        <fullName evidence="1">Uncharacterized protein</fullName>
    </submittedName>
</protein>
<dbReference type="KEGG" id="mass:CR152_23730"/>
<organism evidence="1 2">
    <name type="scientific">Massilia violaceinigra</name>
    <dbReference type="NCBI Taxonomy" id="2045208"/>
    <lineage>
        <taxon>Bacteria</taxon>
        <taxon>Pseudomonadati</taxon>
        <taxon>Pseudomonadota</taxon>
        <taxon>Betaproteobacteria</taxon>
        <taxon>Burkholderiales</taxon>
        <taxon>Oxalobacteraceae</taxon>
        <taxon>Telluria group</taxon>
        <taxon>Massilia</taxon>
    </lineage>
</organism>
<evidence type="ECO:0000313" key="2">
    <source>
        <dbReference type="Proteomes" id="UP000229897"/>
    </source>
</evidence>
<gene>
    <name evidence="1" type="ORF">CR152_23730</name>
</gene>
<reference evidence="1" key="1">
    <citation type="submission" date="2017-10" db="EMBL/GenBank/DDBJ databases">
        <title>Massilia psychrophilum sp. nov., a novel purple-pigmented bacterium isolated from Tianshan glacier, Xinjiang Municipality, China.</title>
        <authorList>
            <person name="Wang H."/>
        </authorList>
    </citation>
    <scope>NUCLEOTIDE SEQUENCE [LARGE SCALE GENOMIC DNA]</scope>
    <source>
        <strain evidence="1">B2</strain>
    </source>
</reference>
<name>A0A2D2DQD7_9BURK</name>
<dbReference type="Proteomes" id="UP000229897">
    <property type="component" value="Chromosome"/>
</dbReference>
<proteinExistence type="predicted"/>